<name>A0A857JJH9_9ALTE</name>
<keyword evidence="3" id="KW-1185">Reference proteome</keyword>
<dbReference type="Pfam" id="PF00535">
    <property type="entry name" value="Glycos_transf_2"/>
    <property type="match status" value="1"/>
</dbReference>
<dbReference type="GO" id="GO:0006487">
    <property type="term" value="P:protein N-linked glycosylation"/>
    <property type="evidence" value="ECO:0007669"/>
    <property type="project" value="TreeGrafter"/>
</dbReference>
<organism evidence="2 3">
    <name type="scientific">Paraglaciecola mesophila</name>
    <dbReference type="NCBI Taxonomy" id="197222"/>
    <lineage>
        <taxon>Bacteria</taxon>
        <taxon>Pseudomonadati</taxon>
        <taxon>Pseudomonadota</taxon>
        <taxon>Gammaproteobacteria</taxon>
        <taxon>Alteromonadales</taxon>
        <taxon>Alteromonadaceae</taxon>
        <taxon>Paraglaciecola</taxon>
    </lineage>
</organism>
<evidence type="ECO:0000313" key="2">
    <source>
        <dbReference type="EMBL" id="QHJ12083.1"/>
    </source>
</evidence>
<dbReference type="AlphaFoldDB" id="A0A857JJH9"/>
<dbReference type="GO" id="GO:0099621">
    <property type="term" value="F:undecaprenyl-phosphate 4-deoxy-4-formamido-L-arabinose transferase activity"/>
    <property type="evidence" value="ECO:0007669"/>
    <property type="project" value="UniProtKB-EC"/>
</dbReference>
<dbReference type="EC" id="2.4.2.53" evidence="2"/>
<dbReference type="KEGG" id="pmes:FX988_02329"/>
<protein>
    <submittedName>
        <fullName evidence="2">Undecaprenyl-phosphate 4-deoxy-4-formamido-L-arabinose transferase</fullName>
        <ecNumber evidence="2">2.4.2.53</ecNumber>
    </submittedName>
</protein>
<evidence type="ECO:0000259" key="1">
    <source>
        <dbReference type="Pfam" id="PF00535"/>
    </source>
</evidence>
<dbReference type="Gene3D" id="3.90.550.10">
    <property type="entry name" value="Spore Coat Polysaccharide Biosynthesis Protein SpsA, Chain A"/>
    <property type="match status" value="1"/>
</dbReference>
<dbReference type="SUPFAM" id="SSF53448">
    <property type="entry name" value="Nucleotide-diphospho-sugar transferases"/>
    <property type="match status" value="1"/>
</dbReference>
<accession>A0A857JJH9</accession>
<dbReference type="PANTHER" id="PTHR10859:SF91">
    <property type="entry name" value="DOLICHYL-PHOSPHATE BETA-GLUCOSYLTRANSFERASE"/>
    <property type="match status" value="1"/>
</dbReference>
<evidence type="ECO:0000313" key="3">
    <source>
        <dbReference type="Proteomes" id="UP000464524"/>
    </source>
</evidence>
<gene>
    <name evidence="2" type="ORF">FX988_02329</name>
</gene>
<proteinExistence type="predicted"/>
<dbReference type="EMBL" id="CP047656">
    <property type="protein sequence ID" value="QHJ12083.1"/>
    <property type="molecule type" value="Genomic_DNA"/>
</dbReference>
<reference evidence="2 3" key="1">
    <citation type="submission" date="2019-12" db="EMBL/GenBank/DDBJ databases">
        <title>Genome sequencing and assembly of endphytes of Porphyra tenera.</title>
        <authorList>
            <person name="Park J.M."/>
            <person name="Shin R."/>
            <person name="Jo S.H."/>
        </authorList>
    </citation>
    <scope>NUCLEOTIDE SEQUENCE [LARGE SCALE GENOMIC DNA]</scope>
    <source>
        <strain evidence="2 3">GPM4</strain>
    </source>
</reference>
<dbReference type="InterPro" id="IPR001173">
    <property type="entry name" value="Glyco_trans_2-like"/>
</dbReference>
<dbReference type="PANTHER" id="PTHR10859">
    <property type="entry name" value="GLYCOSYL TRANSFERASE"/>
    <property type="match status" value="1"/>
</dbReference>
<keyword evidence="2" id="KW-0328">Glycosyltransferase</keyword>
<dbReference type="InterPro" id="IPR029044">
    <property type="entry name" value="Nucleotide-diphossugar_trans"/>
</dbReference>
<feature type="domain" description="Glycosyltransferase 2-like" evidence="1">
    <location>
        <begin position="10"/>
        <end position="136"/>
    </location>
</feature>
<dbReference type="Proteomes" id="UP000464524">
    <property type="component" value="Chromosome"/>
</dbReference>
<dbReference type="CDD" id="cd04179">
    <property type="entry name" value="DPM_DPG-synthase_like"/>
    <property type="match status" value="1"/>
</dbReference>
<sequence length="248" mass="27992">MSSAIFNPAILIPVFNHEHAIQDTLEEVLKYGFPVLLVDDGSDASCAEVLQALTQKNADSVTLLRLPNNGGKGAAVKAGLRKLFTMGMSHGLQVDADGQHNLADIPKFIKKGKAQPRALIAGHPQYDDTISNGRLYGRYLTHIWVWINTLSFAIKDSMCGFRLYPVPDMVSLLEAESCGDRMDFDPEVIVRWHWRNGKIINIHTKVNYPTDGVSHFKLLHDNVLISWMHTRLFFGMLVRLPRLLWQKF</sequence>
<keyword evidence="2" id="KW-0808">Transferase</keyword>
<dbReference type="RefSeq" id="WP_201751586.1">
    <property type="nucleotide sequence ID" value="NZ_CP047656.1"/>
</dbReference>